<gene>
    <name evidence="2" type="ORF">LTRI10_LOCUS34569</name>
</gene>
<keyword evidence="3" id="KW-1185">Reference proteome</keyword>
<dbReference type="EMBL" id="OZ034819">
    <property type="protein sequence ID" value="CAL1394042.1"/>
    <property type="molecule type" value="Genomic_DNA"/>
</dbReference>
<organism evidence="2 3">
    <name type="scientific">Linum trigynum</name>
    <dbReference type="NCBI Taxonomy" id="586398"/>
    <lineage>
        <taxon>Eukaryota</taxon>
        <taxon>Viridiplantae</taxon>
        <taxon>Streptophyta</taxon>
        <taxon>Embryophyta</taxon>
        <taxon>Tracheophyta</taxon>
        <taxon>Spermatophyta</taxon>
        <taxon>Magnoliopsida</taxon>
        <taxon>eudicotyledons</taxon>
        <taxon>Gunneridae</taxon>
        <taxon>Pentapetalae</taxon>
        <taxon>rosids</taxon>
        <taxon>fabids</taxon>
        <taxon>Malpighiales</taxon>
        <taxon>Linaceae</taxon>
        <taxon>Linum</taxon>
    </lineage>
</organism>
<feature type="region of interest" description="Disordered" evidence="1">
    <location>
        <begin position="124"/>
        <end position="157"/>
    </location>
</feature>
<evidence type="ECO:0000313" key="3">
    <source>
        <dbReference type="Proteomes" id="UP001497516"/>
    </source>
</evidence>
<evidence type="ECO:0000256" key="1">
    <source>
        <dbReference type="SAM" id="MobiDB-lite"/>
    </source>
</evidence>
<reference evidence="2 3" key="1">
    <citation type="submission" date="2024-04" db="EMBL/GenBank/DDBJ databases">
        <authorList>
            <person name="Fracassetti M."/>
        </authorList>
    </citation>
    <scope>NUCLEOTIDE SEQUENCE [LARGE SCALE GENOMIC DNA]</scope>
</reference>
<protein>
    <submittedName>
        <fullName evidence="2">Uncharacterized protein</fullName>
    </submittedName>
</protein>
<evidence type="ECO:0000313" key="2">
    <source>
        <dbReference type="EMBL" id="CAL1394042.1"/>
    </source>
</evidence>
<feature type="region of interest" description="Disordered" evidence="1">
    <location>
        <begin position="1"/>
        <end position="26"/>
    </location>
</feature>
<feature type="compositionally biased region" description="Basic and acidic residues" evidence="1">
    <location>
        <begin position="131"/>
        <end position="146"/>
    </location>
</feature>
<name>A0AAV2F7N5_9ROSI</name>
<sequence length="157" mass="16625">MEPQLRKRRRALPVNPETEPQPSRGLGGACSAVIAIAPLHLHHQLPAHGLEHPARHERERGPGIDDCPAAAVDFGGQVPIWDLHAPPADADLPETKIIIDGVPRFRRVGETKIIIDGVHAQAVGEPSQPELTRERGTAAAESRDSGAEGSGVAAIAV</sequence>
<dbReference type="Proteomes" id="UP001497516">
    <property type="component" value="Chromosome 6"/>
</dbReference>
<accession>A0AAV2F7N5</accession>
<proteinExistence type="predicted"/>
<dbReference type="AlphaFoldDB" id="A0AAV2F7N5"/>
<feature type="compositionally biased region" description="Basic residues" evidence="1">
    <location>
        <begin position="1"/>
        <end position="11"/>
    </location>
</feature>